<sequence>MADSKGFRRFISSAAVLIMAVCMLAYPVEGFAAAKAPAGSLEGFIVSIFGNTVTLEDYDGDVHTLFTDGKTQLSMDMETVYNLSEFKRGMEVYIEYKRDTITYMDGYSTESFGQIDAGSRWRSGQVTMIDRDRLEIMDLLGNREIYSISPACIVTRGGISIRREEIGEGDRVKLYFDTYDTMTAGRIQVQGRSVLLKGIYKGQLAISDRYDDSLSFEGLKMLKNGSWEDAYSSNMKLSPDSKIYISGSSVSPENLKYYRGKTAYLAVKDFFGSDSVEKMVLKDRFERLYSERIDEKSPYSSQVELSNKTNINITQGSIVVKGGRLVEDSTISQGQTALIVADSSYAGESANVVMVAGEGNAPSGLNASYIYSARLGMVLPYSVETENLYVLQNHDWAAMENMAFYYDEDTFIYDVDEEEVISVEDFSSGKYAPGKAKGKHAYIYGDGDRISFISIKDEMDSLGAIRTTSGLADSVYESSKTGWMVEMRDASDYSAKKEKWMPKNNSVNIILEDALIIKGSKSIEPGDILPGDNLYIVRDGAFARVVYIRP</sequence>
<dbReference type="STRING" id="1121324.CLIT_14c01360"/>
<protein>
    <submittedName>
        <fullName evidence="1">Uncharacterized protein</fullName>
    </submittedName>
</protein>
<comment type="caution">
    <text evidence="1">The sequence shown here is derived from an EMBL/GenBank/DDBJ whole genome shotgun (WGS) entry which is preliminary data.</text>
</comment>
<dbReference type="OrthoDB" id="1703838at2"/>
<gene>
    <name evidence="1" type="ORF">CLIT_14c01360</name>
</gene>
<evidence type="ECO:0000313" key="2">
    <source>
        <dbReference type="Proteomes" id="UP000027946"/>
    </source>
</evidence>
<keyword evidence="2" id="KW-1185">Reference proteome</keyword>
<evidence type="ECO:0000313" key="1">
    <source>
        <dbReference type="EMBL" id="KDR94675.1"/>
    </source>
</evidence>
<organism evidence="1 2">
    <name type="scientific">Peptoclostridium litorale DSM 5388</name>
    <dbReference type="NCBI Taxonomy" id="1121324"/>
    <lineage>
        <taxon>Bacteria</taxon>
        <taxon>Bacillati</taxon>
        <taxon>Bacillota</taxon>
        <taxon>Clostridia</taxon>
        <taxon>Peptostreptococcales</taxon>
        <taxon>Peptoclostridiaceae</taxon>
        <taxon>Peptoclostridium</taxon>
    </lineage>
</organism>
<dbReference type="RefSeq" id="WP_038266581.1">
    <property type="nucleotide sequence ID" value="NZ_FSRH01000015.1"/>
</dbReference>
<dbReference type="Proteomes" id="UP000027946">
    <property type="component" value="Unassembled WGS sequence"/>
</dbReference>
<dbReference type="EMBL" id="JJMM01000014">
    <property type="protein sequence ID" value="KDR94675.1"/>
    <property type="molecule type" value="Genomic_DNA"/>
</dbReference>
<proteinExistence type="predicted"/>
<accession>A0A069RER4</accession>
<reference evidence="1 2" key="1">
    <citation type="submission" date="2014-03" db="EMBL/GenBank/DDBJ databases">
        <title>Genome sequence of Clostridium litorale W6, DSM 5388.</title>
        <authorList>
            <person name="Poehlein A."/>
            <person name="Jagirdar A."/>
            <person name="Khonsari B."/>
            <person name="Chibani C.M."/>
            <person name="Gutierrez Gutierrez D.A."/>
            <person name="Davydova E."/>
            <person name="Alghaithi H.S."/>
            <person name="Nair K.P."/>
            <person name="Dhamotharan K."/>
            <person name="Chandran L."/>
            <person name="G W."/>
            <person name="Daniel R."/>
        </authorList>
    </citation>
    <scope>NUCLEOTIDE SEQUENCE [LARGE SCALE GENOMIC DNA]</scope>
    <source>
        <strain evidence="1 2">W6</strain>
    </source>
</reference>
<dbReference type="eggNOG" id="ENOG502Z8SE">
    <property type="taxonomic scope" value="Bacteria"/>
</dbReference>
<dbReference type="AlphaFoldDB" id="A0A069RER4"/>
<name>A0A069RER4_PEPLI</name>